<dbReference type="InterPro" id="IPR029063">
    <property type="entry name" value="SAM-dependent_MTases_sf"/>
</dbReference>
<organism evidence="1 2">
    <name type="scientific">Nitrosomonas eutropha</name>
    <dbReference type="NCBI Taxonomy" id="916"/>
    <lineage>
        <taxon>Bacteria</taxon>
        <taxon>Pseudomonadati</taxon>
        <taxon>Pseudomonadota</taxon>
        <taxon>Betaproteobacteria</taxon>
        <taxon>Nitrosomonadales</taxon>
        <taxon>Nitrosomonadaceae</taxon>
        <taxon>Nitrosomonas</taxon>
    </lineage>
</organism>
<dbReference type="RefSeq" id="WP_011634407.1">
    <property type="nucleotide sequence ID" value="NZ_FMTW01000006.1"/>
</dbReference>
<dbReference type="EMBL" id="QICQ01000020">
    <property type="protein sequence ID" value="PXV79817.1"/>
    <property type="molecule type" value="Genomic_DNA"/>
</dbReference>
<keyword evidence="2" id="KW-1185">Reference proteome</keyword>
<dbReference type="Gene3D" id="3.40.50.150">
    <property type="entry name" value="Vaccinia Virus protein VP39"/>
    <property type="match status" value="1"/>
</dbReference>
<evidence type="ECO:0000313" key="1">
    <source>
        <dbReference type="EMBL" id="PXV79817.1"/>
    </source>
</evidence>
<gene>
    <name evidence="1" type="ORF">C8R14_12028</name>
</gene>
<evidence type="ECO:0000313" key="2">
    <source>
        <dbReference type="Proteomes" id="UP000247780"/>
    </source>
</evidence>
<name>A0ABX5MBC6_9PROT</name>
<accession>A0ABX5MBC6</accession>
<dbReference type="Proteomes" id="UP000247780">
    <property type="component" value="Unassembled WGS sequence"/>
</dbReference>
<dbReference type="PANTHER" id="PTHR20974:SF0">
    <property type="entry name" value="UPF0585 PROTEIN CG18661"/>
    <property type="match status" value="1"/>
</dbReference>
<protein>
    <submittedName>
        <fullName evidence="1">Uncharacterized protein DUF938</fullName>
    </submittedName>
</protein>
<dbReference type="Pfam" id="PF06080">
    <property type="entry name" value="DUF938"/>
    <property type="match status" value="1"/>
</dbReference>
<dbReference type="SUPFAM" id="SSF53335">
    <property type="entry name" value="S-adenosyl-L-methionine-dependent methyltransferases"/>
    <property type="match status" value="1"/>
</dbReference>
<sequence length="195" mass="21903">MLAFSQACENNKAPILQVLTQVFQHSKRVLEIGSGTGQHAVHFAKHLPHLNWQSSDQPAYLSDLSARIQQANLANLPAPLALDITSSVFSAEKVDALFTANTLHIMPWQIVEQLFQRLNEFCLPEAQLCIYGPFNYNGQFTSASNASFNQHLQQRDLLMGIRNIEDVIALAAKAGFNLQQDYDMPANNRLLHFKR</sequence>
<comment type="caution">
    <text evidence="1">The sequence shown here is derived from an EMBL/GenBank/DDBJ whole genome shotgun (WGS) entry which is preliminary data.</text>
</comment>
<dbReference type="PANTHER" id="PTHR20974">
    <property type="entry name" value="UPF0585 PROTEIN CG18661"/>
    <property type="match status" value="1"/>
</dbReference>
<reference evidence="1 2" key="1">
    <citation type="submission" date="2018-04" db="EMBL/GenBank/DDBJ databases">
        <title>Active sludge and wastewater microbial communities from Klosterneuburg, Austria.</title>
        <authorList>
            <person name="Wagner M."/>
        </authorList>
    </citation>
    <scope>NUCLEOTIDE SEQUENCE [LARGE SCALE GENOMIC DNA]</scope>
    <source>
        <strain evidence="1 2">Nm 57</strain>
    </source>
</reference>
<dbReference type="InterPro" id="IPR010342">
    <property type="entry name" value="DUF938"/>
</dbReference>
<proteinExistence type="predicted"/>